<accession>A0A9J5YFH8</accession>
<organism evidence="2 3">
    <name type="scientific">Solanum commersonii</name>
    <name type="common">Commerson's wild potato</name>
    <name type="synonym">Commerson's nightshade</name>
    <dbReference type="NCBI Taxonomy" id="4109"/>
    <lineage>
        <taxon>Eukaryota</taxon>
        <taxon>Viridiplantae</taxon>
        <taxon>Streptophyta</taxon>
        <taxon>Embryophyta</taxon>
        <taxon>Tracheophyta</taxon>
        <taxon>Spermatophyta</taxon>
        <taxon>Magnoliopsida</taxon>
        <taxon>eudicotyledons</taxon>
        <taxon>Gunneridae</taxon>
        <taxon>Pentapetalae</taxon>
        <taxon>asterids</taxon>
        <taxon>lamiids</taxon>
        <taxon>Solanales</taxon>
        <taxon>Solanaceae</taxon>
        <taxon>Solanoideae</taxon>
        <taxon>Solaneae</taxon>
        <taxon>Solanum</taxon>
    </lineage>
</organism>
<dbReference type="Proteomes" id="UP000824120">
    <property type="component" value="Chromosome 6"/>
</dbReference>
<proteinExistence type="predicted"/>
<gene>
    <name evidence="2" type="ORF">H5410_030372</name>
</gene>
<evidence type="ECO:0000313" key="2">
    <source>
        <dbReference type="EMBL" id="KAG5599002.1"/>
    </source>
</evidence>
<feature type="signal peptide" evidence="1">
    <location>
        <begin position="1"/>
        <end position="16"/>
    </location>
</feature>
<dbReference type="EMBL" id="JACXVP010000006">
    <property type="protein sequence ID" value="KAG5599002.1"/>
    <property type="molecule type" value="Genomic_DNA"/>
</dbReference>
<name>A0A9J5YFH8_SOLCO</name>
<reference evidence="2 3" key="1">
    <citation type="submission" date="2020-09" db="EMBL/GenBank/DDBJ databases">
        <title>De no assembly of potato wild relative species, Solanum commersonii.</title>
        <authorList>
            <person name="Cho K."/>
        </authorList>
    </citation>
    <scope>NUCLEOTIDE SEQUENCE [LARGE SCALE GENOMIC DNA]</scope>
    <source>
        <strain evidence="2">LZ3.2</strain>
        <tissue evidence="2">Leaf</tissue>
    </source>
</reference>
<keyword evidence="1" id="KW-0732">Signal</keyword>
<evidence type="ECO:0000256" key="1">
    <source>
        <dbReference type="SAM" id="SignalP"/>
    </source>
</evidence>
<comment type="caution">
    <text evidence="2">The sequence shown here is derived from an EMBL/GenBank/DDBJ whole genome shotgun (WGS) entry which is preliminary data.</text>
</comment>
<protein>
    <recommendedName>
        <fullName evidence="4">Secreted protein</fullName>
    </recommendedName>
</protein>
<sequence length="115" mass="12345">MDALILVGWAVLEALGVWEEEVPEGTEARVGKYASTGIKSMSTSGDASTRAALLLPASFRVYSALIHQISVEEKRVTSMPLIASRGTPVHRHSSVISTGNREVWLCLALWASPAP</sequence>
<evidence type="ECO:0000313" key="3">
    <source>
        <dbReference type="Proteomes" id="UP000824120"/>
    </source>
</evidence>
<evidence type="ECO:0008006" key="4">
    <source>
        <dbReference type="Google" id="ProtNLM"/>
    </source>
</evidence>
<dbReference type="AlphaFoldDB" id="A0A9J5YFH8"/>
<feature type="chain" id="PRO_5039934591" description="Secreted protein" evidence="1">
    <location>
        <begin position="17"/>
        <end position="115"/>
    </location>
</feature>
<keyword evidence="3" id="KW-1185">Reference proteome</keyword>